<dbReference type="PhylomeDB" id="B3RTB6"/>
<dbReference type="EMBL" id="DS985243">
    <property type="protein sequence ID" value="EDV27199.1"/>
    <property type="molecule type" value="Genomic_DNA"/>
</dbReference>
<dbReference type="PANTHER" id="PTHR45695:SF9">
    <property type="entry name" value="LEUCOKININ RECEPTOR"/>
    <property type="match status" value="1"/>
</dbReference>
<dbReference type="STRING" id="10228.B3RTB6"/>
<comment type="subcellular location">
    <subcellularLocation>
        <location evidence="1">Membrane</location>
        <topology evidence="1">Multi-pass membrane protein</topology>
    </subcellularLocation>
</comment>
<keyword evidence="5 8" id="KW-0472">Membrane</keyword>
<accession>B3RTB6</accession>
<dbReference type="GO" id="GO:0016020">
    <property type="term" value="C:membrane"/>
    <property type="evidence" value="ECO:0007669"/>
    <property type="project" value="UniProtKB-SubCell"/>
</dbReference>
<evidence type="ECO:0000256" key="6">
    <source>
        <dbReference type="ARBA" id="ARBA00023170"/>
    </source>
</evidence>
<evidence type="ECO:0000259" key="9">
    <source>
        <dbReference type="PROSITE" id="PS50262"/>
    </source>
</evidence>
<evidence type="ECO:0000256" key="2">
    <source>
        <dbReference type="ARBA" id="ARBA00022692"/>
    </source>
</evidence>
<dbReference type="InterPro" id="IPR017452">
    <property type="entry name" value="GPCR_Rhodpsn_7TM"/>
</dbReference>
<dbReference type="HOGENOM" id="CLU_1717891_0_0_1"/>
<keyword evidence="2 8" id="KW-0812">Transmembrane</keyword>
<dbReference type="Proteomes" id="UP000009022">
    <property type="component" value="Unassembled WGS sequence"/>
</dbReference>
<keyword evidence="7" id="KW-0807">Transducer</keyword>
<dbReference type="CTD" id="6752408"/>
<dbReference type="SUPFAM" id="SSF81321">
    <property type="entry name" value="Family A G protein-coupled receptor-like"/>
    <property type="match status" value="1"/>
</dbReference>
<dbReference type="OrthoDB" id="5964776at2759"/>
<keyword evidence="3 8" id="KW-1133">Transmembrane helix</keyword>
<feature type="non-terminal residue" evidence="10">
    <location>
        <position position="153"/>
    </location>
</feature>
<reference evidence="10 11" key="1">
    <citation type="journal article" date="2008" name="Nature">
        <title>The Trichoplax genome and the nature of placozoans.</title>
        <authorList>
            <person name="Srivastava M."/>
            <person name="Begovic E."/>
            <person name="Chapman J."/>
            <person name="Putnam N.H."/>
            <person name="Hellsten U."/>
            <person name="Kawashima T."/>
            <person name="Kuo A."/>
            <person name="Mitros T."/>
            <person name="Salamov A."/>
            <person name="Carpenter M.L."/>
            <person name="Signorovitch A.Y."/>
            <person name="Moreno M.A."/>
            <person name="Kamm K."/>
            <person name="Grimwood J."/>
            <person name="Schmutz J."/>
            <person name="Shapiro H."/>
            <person name="Grigoriev I.V."/>
            <person name="Buss L.W."/>
            <person name="Schierwater B."/>
            <person name="Dellaporta S.L."/>
            <person name="Rokhsar D.S."/>
        </authorList>
    </citation>
    <scope>NUCLEOTIDE SEQUENCE [LARGE SCALE GENOMIC DNA]</scope>
    <source>
        <strain evidence="10 11">Grell-BS-1999</strain>
    </source>
</reference>
<feature type="transmembrane region" description="Helical" evidence="8">
    <location>
        <begin position="52"/>
        <end position="79"/>
    </location>
</feature>
<dbReference type="RefSeq" id="XP_002111195.1">
    <property type="nucleotide sequence ID" value="XM_002111159.1"/>
</dbReference>
<sequence>MLTADPIFHPASAEDIVKSIFLCLISIIGILSNVTVIILLSRQHTLPLVTYYFFFNLAVADLLSSVICSPVLAVLQLVHYTWPFGAAMCKIVPFLQTLSIGASSFATLAISIERCLAATKPLTYGITSNVWTKRAIICLIWLAAVAYALPTLF</sequence>
<name>B3RTB6_TRIAD</name>
<evidence type="ECO:0000256" key="1">
    <source>
        <dbReference type="ARBA" id="ARBA00004141"/>
    </source>
</evidence>
<keyword evidence="4" id="KW-0297">G-protein coupled receptor</keyword>
<feature type="transmembrane region" description="Helical" evidence="8">
    <location>
        <begin position="16"/>
        <end position="40"/>
    </location>
</feature>
<dbReference type="Gene3D" id="1.20.1070.10">
    <property type="entry name" value="Rhodopsin 7-helix transmembrane proteins"/>
    <property type="match status" value="1"/>
</dbReference>
<dbReference type="InParanoid" id="B3RTB6"/>
<feature type="domain" description="G-protein coupled receptors family 1 profile" evidence="9">
    <location>
        <begin position="32"/>
        <end position="153"/>
    </location>
</feature>
<evidence type="ECO:0000256" key="4">
    <source>
        <dbReference type="ARBA" id="ARBA00023040"/>
    </source>
</evidence>
<evidence type="ECO:0000256" key="8">
    <source>
        <dbReference type="SAM" id="Phobius"/>
    </source>
</evidence>
<dbReference type="OMA" id="RIMCKLI"/>
<gene>
    <name evidence="10" type="ORF">TRIADDRAFT_21906</name>
</gene>
<dbReference type="PANTHER" id="PTHR45695">
    <property type="entry name" value="LEUCOKININ RECEPTOR-RELATED"/>
    <property type="match status" value="1"/>
</dbReference>
<protein>
    <recommendedName>
        <fullName evidence="9">G-protein coupled receptors family 1 profile domain-containing protein</fullName>
    </recommendedName>
</protein>
<keyword evidence="11" id="KW-1185">Reference proteome</keyword>
<proteinExistence type="predicted"/>
<evidence type="ECO:0000313" key="10">
    <source>
        <dbReference type="EMBL" id="EDV27199.1"/>
    </source>
</evidence>
<evidence type="ECO:0000256" key="5">
    <source>
        <dbReference type="ARBA" id="ARBA00023136"/>
    </source>
</evidence>
<dbReference type="PRINTS" id="PR00237">
    <property type="entry name" value="GPCRRHODOPSN"/>
</dbReference>
<feature type="transmembrane region" description="Helical" evidence="8">
    <location>
        <begin position="91"/>
        <end position="110"/>
    </location>
</feature>
<feature type="transmembrane region" description="Helical" evidence="8">
    <location>
        <begin position="131"/>
        <end position="149"/>
    </location>
</feature>
<evidence type="ECO:0000256" key="3">
    <source>
        <dbReference type="ARBA" id="ARBA00022989"/>
    </source>
</evidence>
<dbReference type="eggNOG" id="KOG3656">
    <property type="taxonomic scope" value="Eukaryota"/>
</dbReference>
<evidence type="ECO:0000313" key="11">
    <source>
        <dbReference type="Proteomes" id="UP000009022"/>
    </source>
</evidence>
<dbReference type="AlphaFoldDB" id="B3RTB6"/>
<organism evidence="10 11">
    <name type="scientific">Trichoplax adhaerens</name>
    <name type="common">Trichoplax reptans</name>
    <dbReference type="NCBI Taxonomy" id="10228"/>
    <lineage>
        <taxon>Eukaryota</taxon>
        <taxon>Metazoa</taxon>
        <taxon>Placozoa</taxon>
        <taxon>Uniplacotomia</taxon>
        <taxon>Trichoplacea</taxon>
        <taxon>Trichoplacidae</taxon>
        <taxon>Trichoplax</taxon>
    </lineage>
</organism>
<dbReference type="GeneID" id="6752408"/>
<dbReference type="KEGG" id="tad:TRIADDRAFT_21906"/>
<dbReference type="InterPro" id="IPR000276">
    <property type="entry name" value="GPCR_Rhodpsn"/>
</dbReference>
<keyword evidence="6" id="KW-0675">Receptor</keyword>
<dbReference type="Pfam" id="PF00001">
    <property type="entry name" value="7tm_1"/>
    <property type="match status" value="1"/>
</dbReference>
<dbReference type="GO" id="GO:0004930">
    <property type="term" value="F:G protein-coupled receptor activity"/>
    <property type="evidence" value="ECO:0007669"/>
    <property type="project" value="UniProtKB-KW"/>
</dbReference>
<dbReference type="PROSITE" id="PS50262">
    <property type="entry name" value="G_PROTEIN_RECEP_F1_2"/>
    <property type="match status" value="1"/>
</dbReference>
<evidence type="ECO:0000256" key="7">
    <source>
        <dbReference type="ARBA" id="ARBA00023224"/>
    </source>
</evidence>